<dbReference type="InterPro" id="IPR011989">
    <property type="entry name" value="ARM-like"/>
</dbReference>
<organism evidence="1 2">
    <name type="scientific">Saccharomonospora xinjiangensis XJ-54</name>
    <dbReference type="NCBI Taxonomy" id="882086"/>
    <lineage>
        <taxon>Bacteria</taxon>
        <taxon>Bacillati</taxon>
        <taxon>Actinomycetota</taxon>
        <taxon>Actinomycetes</taxon>
        <taxon>Pseudonocardiales</taxon>
        <taxon>Pseudonocardiaceae</taxon>
        <taxon>Saccharomonospora</taxon>
    </lineage>
</organism>
<reference evidence="1 2" key="1">
    <citation type="submission" date="2012-01" db="EMBL/GenBank/DDBJ databases">
        <title>Improved High-Quality Draft sequence of Saccharomonospora xinjiangensis XJ-54.</title>
        <authorList>
            <consortium name="US DOE Joint Genome Institute"/>
            <person name="Lucas S."/>
            <person name="Han J."/>
            <person name="Lapidus A."/>
            <person name="Cheng J.-F."/>
            <person name="Goodwin L."/>
            <person name="Pitluck S."/>
            <person name="Peters L."/>
            <person name="Mikhailova N."/>
            <person name="Teshima H."/>
            <person name="Detter J.C."/>
            <person name="Han C."/>
            <person name="Tapia R."/>
            <person name="Land M."/>
            <person name="Hauser L."/>
            <person name="Kyrpides N."/>
            <person name="Ivanova N."/>
            <person name="Pagani I."/>
            <person name="Brambilla E.-M."/>
            <person name="Klenk H.-P."/>
            <person name="Woyke T."/>
        </authorList>
    </citation>
    <scope>NUCLEOTIDE SEQUENCE [LARGE SCALE GENOMIC DNA]</scope>
    <source>
        <strain evidence="1 2">XJ-54</strain>
    </source>
</reference>
<evidence type="ECO:0008006" key="3">
    <source>
        <dbReference type="Google" id="ProtNLM"/>
    </source>
</evidence>
<evidence type="ECO:0000313" key="2">
    <source>
        <dbReference type="Proteomes" id="UP000004691"/>
    </source>
</evidence>
<evidence type="ECO:0000313" key="1">
    <source>
        <dbReference type="EMBL" id="EID56458.1"/>
    </source>
</evidence>
<protein>
    <recommendedName>
        <fullName evidence="3">HEAT repeat protein</fullName>
    </recommendedName>
</protein>
<dbReference type="InterPro" id="IPR016024">
    <property type="entry name" value="ARM-type_fold"/>
</dbReference>
<proteinExistence type="predicted"/>
<dbReference type="SUPFAM" id="SSF48371">
    <property type="entry name" value="ARM repeat"/>
    <property type="match status" value="1"/>
</dbReference>
<dbReference type="Gene3D" id="1.25.10.10">
    <property type="entry name" value="Leucine-rich Repeat Variant"/>
    <property type="match status" value="2"/>
</dbReference>
<dbReference type="HOGENOM" id="CLU_391239_0_0_11"/>
<keyword evidence="2" id="KW-1185">Reference proteome</keyword>
<dbReference type="OrthoDB" id="4236362at2"/>
<dbReference type="Proteomes" id="UP000004691">
    <property type="component" value="Unassembled WGS sequence"/>
</dbReference>
<gene>
    <name evidence="1" type="ORF">SacxiDRAFT_4277</name>
</gene>
<dbReference type="EMBL" id="JH636049">
    <property type="protein sequence ID" value="EID56458.1"/>
    <property type="molecule type" value="Genomic_DNA"/>
</dbReference>
<accession>I0V8K5</accession>
<dbReference type="RefSeq" id="WP_006240691.1">
    <property type="nucleotide sequence ID" value="NZ_JH636049.1"/>
</dbReference>
<name>I0V8K5_9PSEU</name>
<dbReference type="eggNOG" id="ENOG5032A3Z">
    <property type="taxonomic scope" value="Bacteria"/>
</dbReference>
<dbReference type="AlphaFoldDB" id="I0V8K5"/>
<sequence>MGEGDRSRLCEFSARLRSDDPEVVLDALDDYLSAQAATRWGVDNPYTSLDSEVLFAARELLGRAPIGPGHVSALAVMWHLAEEEDADVIADVLDGTPDAEVRATALLAASTALTASEEPNRRLLALITAMVLDENLDAQTRKDAVQALEDLDLPEIEHLMVRLADSAEEELQVRAVSWLAAPLRLRVHRELVRRVVECWPEDVGGEAGHLRREVLDGFHSTYWTDTEPDDPALRKAHEELRFPSGDEECLRAFATLLHSDDPVAVGIALDHFESSRGLTRVLKDRQQAEDYLPEVLCRAREVLRRPLPPAEVSALNLLRTQPPEHGDADLLLEVLSRTRSDAVRQEALWVVHGLLDGVKVRDERLVGAVRDLLAEPSVGFAVKETAIRVLADGLGADADPVLLRALRECEPRVQAHAAYFLVNTGGLDRHRAVLEDAADSWGDQPPSRPWGSNPIDLILGSPHSVHWKGHRLTDPDLARAHRRLRAPTMDDSYHEALRTLLNSGDPAAVGIALDHWWSPDGAVRRGGEQTREPEKALVADRVREILRQPPPPESRGTHRLEPRYLSALSALDVLAADDPTLLAEIVKTAGSDHLRERVLDTVETVVANTGTVDRRLGEALGNIACDGGVPVRDRARALELLGDAGSDFVPLLLRATRCPEPAVQAAAAWGLLGVGAENHRDLVEKLIESWPVDDAPWEVTRVRDRFDPAGP</sequence>